<dbReference type="SUPFAM" id="SSF52540">
    <property type="entry name" value="P-loop containing nucleoside triphosphate hydrolases"/>
    <property type="match status" value="2"/>
</dbReference>
<keyword evidence="9" id="KW-1185">Reference proteome</keyword>
<evidence type="ECO:0000256" key="5">
    <source>
        <dbReference type="SAM" id="Coils"/>
    </source>
</evidence>
<evidence type="ECO:0000256" key="1">
    <source>
        <dbReference type="ARBA" id="ARBA00004141"/>
    </source>
</evidence>
<gene>
    <name evidence="8" type="ORF">EA795_01475</name>
</gene>
<feature type="coiled-coil region" evidence="5">
    <location>
        <begin position="791"/>
        <end position="818"/>
    </location>
</feature>
<dbReference type="Pfam" id="PF01926">
    <property type="entry name" value="MMR_HSR1"/>
    <property type="match status" value="1"/>
</dbReference>
<dbReference type="Gene3D" id="3.40.50.300">
    <property type="entry name" value="P-loop containing nucleotide triphosphate hydrolases"/>
    <property type="match status" value="2"/>
</dbReference>
<dbReference type="GeneID" id="84607700"/>
<dbReference type="Proteomes" id="UP000269134">
    <property type="component" value="Unassembled WGS sequence"/>
</dbReference>
<dbReference type="Pfam" id="PF05277">
    <property type="entry name" value="DUF726"/>
    <property type="match status" value="1"/>
</dbReference>
<feature type="transmembrane region" description="Helical" evidence="6">
    <location>
        <begin position="946"/>
        <end position="964"/>
    </location>
</feature>
<feature type="coiled-coil region" evidence="5">
    <location>
        <begin position="514"/>
        <end position="584"/>
    </location>
</feature>
<dbReference type="InterPro" id="IPR006073">
    <property type="entry name" value="GTP-bd"/>
</dbReference>
<keyword evidence="2 6" id="KW-0812">Transmembrane</keyword>
<dbReference type="PANTHER" id="PTHR17920">
    <property type="entry name" value="TRANSMEMBRANE AND COILED-COIL DOMAIN-CONTAINING PROTEIN 4 TMCO4"/>
    <property type="match status" value="1"/>
</dbReference>
<dbReference type="SUPFAM" id="SSF53474">
    <property type="entry name" value="alpha/beta-Hydrolases"/>
    <property type="match status" value="1"/>
</dbReference>
<keyword evidence="4 6" id="KW-0472">Membrane</keyword>
<comment type="subcellular location">
    <subcellularLocation>
        <location evidence="1">Membrane</location>
        <topology evidence="1">Multi-pass membrane protein</topology>
    </subcellularLocation>
</comment>
<dbReference type="InterPro" id="IPR007941">
    <property type="entry name" value="DUF726"/>
</dbReference>
<evidence type="ECO:0000256" key="4">
    <source>
        <dbReference type="ARBA" id="ARBA00023136"/>
    </source>
</evidence>
<evidence type="ECO:0000313" key="8">
    <source>
        <dbReference type="EMBL" id="RMI03159.1"/>
    </source>
</evidence>
<feature type="coiled-coil region" evidence="5">
    <location>
        <begin position="378"/>
        <end position="462"/>
    </location>
</feature>
<reference evidence="8 9" key="1">
    <citation type="submission" date="2018-10" db="EMBL/GenBank/DDBJ databases">
        <title>Pseudomonas sp. GL14 genome.</title>
        <authorList>
            <person name="Peng J."/>
            <person name="Liu Z.-P."/>
        </authorList>
    </citation>
    <scope>NUCLEOTIDE SEQUENCE [LARGE SCALE GENOMIC DNA]</scope>
    <source>
        <strain evidence="8 9">GL14</strain>
    </source>
</reference>
<name>A0ABX9VAD0_9GAMM</name>
<sequence length="1076" mass="120733">MSKRFDFTTQHCGNSTEANIFIHGYSAGHNDSDRQTLLGSIPESFHQHTNIFAFWPSSHYAHFDLASLLNISTGLSLVALPASGAMRGFGLAGSLAKDRVNNFTEARTRAEHMGALLFIQLYEYLKQHHPEINTLNLIGHSLGGRLVVSSLRTLRTNLHPRLTVNDVLLMAAAVEVQPGEAHSMRSLIKGRLINAYSTDDWTLLMPLDEKCLGRREVEHFENMQIDEFGHGDYWRKLPEVFSRTAFKTNSAAPTHATTITTQTLPIEFPSNENAMPLELKTPSEIYQRINSELLQIVTALNSQSSDATLNKAQNDARELLTQYQTELHTQLAELEKNAEWKTFTIAFYGETGAGKSTIIETLRILLQERSKLANQQEFRELRERYGLSEEKLQQLRQAIEQADARLDELAQQLNAALQLYEQPYLIAQQAIEQADRQQSERAQRLTAELQQHERQHADTIAAATQLQALIAKRKHTASLWQKLLNLFSKTPEEIELSQIQSKLCAAIAARDETRTALSSEQDQANQNRLSLERQLSEIARDRDNTSAALLVQQAEAEQNKLALVQQHQSIASQMEELLAELEQHADGEIIGDGRADFTRQTQRYDFELDGQPFALLDVPGIEGKEGLVLGQIEQAVQTAHAVFYVTNQAAPPQTGDEQRKGTLEKIKEHLGAQTEVWTIFNKKITNPKHSLTGRPLTSDDENISLNGLNEKMREQLGEHYREVFPLTALPAFLASTDHFAPQSQNARRRSKILEDFAADDLLEKSRLHAFLQFLSGQLIRDSKAKITRANFNKAKDALDQAREVLDGEQRKLAELSTQLKHDADSAKTQLNSSFQALKTRLEAGGETLIDNFASSVRNKVYALIDDDISNDYFKGSLRDKIDTEQQKLNERLPEALGKEVEGFQKDAEYIINRFESQAQELTAIYSKLGHTRLNEKFNFKIKIDNGIKVAGLLGGLIGIALAPFTGGASLWLMGLSGLTMLVSVGKALWSAFSSDYKKSQQRKSTDDNLRNITQQLRDSLLDGLKNALSEIQQKIDQIEQALESPAKQADTQVQALIRSVHQLNALSRQIDNAGKR</sequence>
<organism evidence="8 9">
    <name type="scientific">Stutzerimonas nitrititolerans</name>
    <dbReference type="NCBI Taxonomy" id="2482751"/>
    <lineage>
        <taxon>Bacteria</taxon>
        <taxon>Pseudomonadati</taxon>
        <taxon>Pseudomonadota</taxon>
        <taxon>Gammaproteobacteria</taxon>
        <taxon>Pseudomonadales</taxon>
        <taxon>Pseudomonadaceae</taxon>
        <taxon>Stutzerimonas</taxon>
    </lineage>
</organism>
<dbReference type="InterPro" id="IPR029058">
    <property type="entry name" value="AB_hydrolase_fold"/>
</dbReference>
<proteinExistence type="predicted"/>
<keyword evidence="3 6" id="KW-1133">Transmembrane helix</keyword>
<evidence type="ECO:0000256" key="2">
    <source>
        <dbReference type="ARBA" id="ARBA00022692"/>
    </source>
</evidence>
<evidence type="ECO:0000313" key="9">
    <source>
        <dbReference type="Proteomes" id="UP000269134"/>
    </source>
</evidence>
<feature type="domain" description="G" evidence="7">
    <location>
        <begin position="596"/>
        <end position="682"/>
    </location>
</feature>
<evidence type="ECO:0000256" key="3">
    <source>
        <dbReference type="ARBA" id="ARBA00022989"/>
    </source>
</evidence>
<comment type="caution">
    <text evidence="8">The sequence shown here is derived from an EMBL/GenBank/DDBJ whole genome shotgun (WGS) entry which is preliminary data.</text>
</comment>
<keyword evidence="5" id="KW-0175">Coiled coil</keyword>
<evidence type="ECO:0000256" key="6">
    <source>
        <dbReference type="SAM" id="Phobius"/>
    </source>
</evidence>
<dbReference type="InterPro" id="IPR027417">
    <property type="entry name" value="P-loop_NTPase"/>
</dbReference>
<evidence type="ECO:0000259" key="7">
    <source>
        <dbReference type="Pfam" id="PF01926"/>
    </source>
</evidence>
<dbReference type="EMBL" id="RFFL01000001">
    <property type="protein sequence ID" value="RMI03159.1"/>
    <property type="molecule type" value="Genomic_DNA"/>
</dbReference>
<dbReference type="RefSeq" id="WP_122075144.1">
    <property type="nucleotide sequence ID" value="NZ_RFFL01000001.1"/>
</dbReference>
<protein>
    <submittedName>
        <fullName evidence="8">DUF726 domain-containing protein</fullName>
    </submittedName>
</protein>
<dbReference type="PANTHER" id="PTHR17920:SF23">
    <property type="entry name" value="DUF726-DOMAIN-CONTAINING PROTEIN"/>
    <property type="match status" value="1"/>
</dbReference>
<accession>A0ABX9VAD0</accession>